<dbReference type="EMBL" id="CP002831">
    <property type="protein sequence ID" value="AFC25497.1"/>
    <property type="molecule type" value="Genomic_DNA"/>
</dbReference>
<accession>H6LA29</accession>
<sequence length="55" mass="5576">MLFWGCPALQAGRAVSQLAIRSALQPCGLWSGPEGHCCPSLSRGPAALCGGFAAC</sequence>
<dbReference type="KEGG" id="sgn:SGRA_2769"/>
<protein>
    <submittedName>
        <fullName evidence="1">Uncharacterized protein</fullName>
    </submittedName>
</protein>
<gene>
    <name evidence="1" type="ordered locus">SGRA_2769</name>
</gene>
<dbReference type="Proteomes" id="UP000007519">
    <property type="component" value="Chromosome"/>
</dbReference>
<evidence type="ECO:0000313" key="1">
    <source>
        <dbReference type="EMBL" id="AFC25497.1"/>
    </source>
</evidence>
<dbReference type="AlphaFoldDB" id="H6LA29"/>
<organism evidence="1 2">
    <name type="scientific">Saprospira grandis (strain Lewin)</name>
    <dbReference type="NCBI Taxonomy" id="984262"/>
    <lineage>
        <taxon>Bacteria</taxon>
        <taxon>Pseudomonadati</taxon>
        <taxon>Bacteroidota</taxon>
        <taxon>Saprospiria</taxon>
        <taxon>Saprospirales</taxon>
        <taxon>Saprospiraceae</taxon>
        <taxon>Saprospira</taxon>
    </lineage>
</organism>
<dbReference type="HOGENOM" id="CLU_199826_1_0_10"/>
<reference evidence="1 2" key="1">
    <citation type="journal article" date="2012" name="Stand. Genomic Sci.">
        <title>Complete genome sequencing and analysis of Saprospira grandis str. Lewin, a predatory marine bacterium.</title>
        <authorList>
            <person name="Saw J.H."/>
            <person name="Yuryev A."/>
            <person name="Kanbe M."/>
            <person name="Hou S."/>
            <person name="Young A.G."/>
            <person name="Aizawa S."/>
            <person name="Alam M."/>
        </authorList>
    </citation>
    <scope>NUCLEOTIDE SEQUENCE [LARGE SCALE GENOMIC DNA]</scope>
    <source>
        <strain evidence="1 2">Lewin</strain>
    </source>
</reference>
<proteinExistence type="predicted"/>
<name>H6LA29_SAPGL</name>
<keyword evidence="2" id="KW-1185">Reference proteome</keyword>
<evidence type="ECO:0000313" key="2">
    <source>
        <dbReference type="Proteomes" id="UP000007519"/>
    </source>
</evidence>
<dbReference type="STRING" id="984262.SGRA_2769"/>